<dbReference type="AlphaFoldDB" id="A0A0C9X4L4"/>
<evidence type="ECO:0000313" key="3">
    <source>
        <dbReference type="Proteomes" id="UP000054477"/>
    </source>
</evidence>
<sequence>MKDDFLSVKKIADWDDIESNKYQVSSEDDEDHLGDEYDLKPDVAFLEFILGRIQQVKHDNKEPSLFPRSLKTLPDECDDPGSGSSTVIGCFGRDTGHEETLWSDAFSNYISLQIQKLKNNSPSKESFCFPPSDRNGDNTSNQQHDSNKVSLKQTI</sequence>
<keyword evidence="3" id="KW-1185">Reference proteome</keyword>
<name>A0A0C9X4L4_9AGAR</name>
<evidence type="ECO:0000256" key="1">
    <source>
        <dbReference type="SAM" id="MobiDB-lite"/>
    </source>
</evidence>
<organism evidence="2 3">
    <name type="scientific">Laccaria amethystina LaAM-08-1</name>
    <dbReference type="NCBI Taxonomy" id="1095629"/>
    <lineage>
        <taxon>Eukaryota</taxon>
        <taxon>Fungi</taxon>
        <taxon>Dikarya</taxon>
        <taxon>Basidiomycota</taxon>
        <taxon>Agaricomycotina</taxon>
        <taxon>Agaricomycetes</taxon>
        <taxon>Agaricomycetidae</taxon>
        <taxon>Agaricales</taxon>
        <taxon>Agaricineae</taxon>
        <taxon>Hydnangiaceae</taxon>
        <taxon>Laccaria</taxon>
    </lineage>
</organism>
<feature type="region of interest" description="Disordered" evidence="1">
    <location>
        <begin position="121"/>
        <end position="155"/>
    </location>
</feature>
<dbReference type="Proteomes" id="UP000054477">
    <property type="component" value="Unassembled WGS sequence"/>
</dbReference>
<dbReference type="HOGENOM" id="CLU_1695761_0_0_1"/>
<proteinExistence type="predicted"/>
<protein>
    <submittedName>
        <fullName evidence="2">Uncharacterized protein</fullName>
    </submittedName>
</protein>
<accession>A0A0C9X4L4</accession>
<reference evidence="2 3" key="1">
    <citation type="submission" date="2014-04" db="EMBL/GenBank/DDBJ databases">
        <authorList>
            <consortium name="DOE Joint Genome Institute"/>
            <person name="Kuo A."/>
            <person name="Kohler A."/>
            <person name="Nagy L.G."/>
            <person name="Floudas D."/>
            <person name="Copeland A."/>
            <person name="Barry K.W."/>
            <person name="Cichocki N."/>
            <person name="Veneault-Fourrey C."/>
            <person name="LaButti K."/>
            <person name="Lindquist E.A."/>
            <person name="Lipzen A."/>
            <person name="Lundell T."/>
            <person name="Morin E."/>
            <person name="Murat C."/>
            <person name="Sun H."/>
            <person name="Tunlid A."/>
            <person name="Henrissat B."/>
            <person name="Grigoriev I.V."/>
            <person name="Hibbett D.S."/>
            <person name="Martin F."/>
            <person name="Nordberg H.P."/>
            <person name="Cantor M.N."/>
            <person name="Hua S.X."/>
        </authorList>
    </citation>
    <scope>NUCLEOTIDE SEQUENCE [LARGE SCALE GENOMIC DNA]</scope>
    <source>
        <strain evidence="2 3">LaAM-08-1</strain>
    </source>
</reference>
<feature type="compositionally biased region" description="Polar residues" evidence="1">
    <location>
        <begin position="137"/>
        <end position="155"/>
    </location>
</feature>
<reference evidence="3" key="2">
    <citation type="submission" date="2015-01" db="EMBL/GenBank/DDBJ databases">
        <title>Evolutionary Origins and Diversification of the Mycorrhizal Mutualists.</title>
        <authorList>
            <consortium name="DOE Joint Genome Institute"/>
            <consortium name="Mycorrhizal Genomics Consortium"/>
            <person name="Kohler A."/>
            <person name="Kuo A."/>
            <person name="Nagy L.G."/>
            <person name="Floudas D."/>
            <person name="Copeland A."/>
            <person name="Barry K.W."/>
            <person name="Cichocki N."/>
            <person name="Veneault-Fourrey C."/>
            <person name="LaButti K."/>
            <person name="Lindquist E.A."/>
            <person name="Lipzen A."/>
            <person name="Lundell T."/>
            <person name="Morin E."/>
            <person name="Murat C."/>
            <person name="Riley R."/>
            <person name="Ohm R."/>
            <person name="Sun H."/>
            <person name="Tunlid A."/>
            <person name="Henrissat B."/>
            <person name="Grigoriev I.V."/>
            <person name="Hibbett D.S."/>
            <person name="Martin F."/>
        </authorList>
    </citation>
    <scope>NUCLEOTIDE SEQUENCE [LARGE SCALE GENOMIC DNA]</scope>
    <source>
        <strain evidence="3">LaAM-08-1</strain>
    </source>
</reference>
<dbReference type="EMBL" id="KN838727">
    <property type="protein sequence ID" value="KIJ96248.1"/>
    <property type="molecule type" value="Genomic_DNA"/>
</dbReference>
<gene>
    <name evidence="2" type="ORF">K443DRAFT_292339</name>
</gene>
<evidence type="ECO:0000313" key="2">
    <source>
        <dbReference type="EMBL" id="KIJ96248.1"/>
    </source>
</evidence>